<dbReference type="PANTHER" id="PTHR30137:SF16">
    <property type="entry name" value="BLL0895 PROTEIN"/>
    <property type="match status" value="1"/>
</dbReference>
<dbReference type="InterPro" id="IPR011251">
    <property type="entry name" value="Luciferase-like_dom"/>
</dbReference>
<dbReference type="Proteomes" id="UP000576969">
    <property type="component" value="Unassembled WGS sequence"/>
</dbReference>
<evidence type="ECO:0000256" key="3">
    <source>
        <dbReference type="ARBA" id="ARBA00023002"/>
    </source>
</evidence>
<dbReference type="AlphaFoldDB" id="A0A7Y9KKI0"/>
<dbReference type="GO" id="GO:0016705">
    <property type="term" value="F:oxidoreductase activity, acting on paired donors, with incorporation or reduction of molecular oxygen"/>
    <property type="evidence" value="ECO:0007669"/>
    <property type="project" value="InterPro"/>
</dbReference>
<evidence type="ECO:0000313" key="7">
    <source>
        <dbReference type="Proteomes" id="UP000576969"/>
    </source>
</evidence>
<reference evidence="6 7" key="1">
    <citation type="submission" date="2020-07" db="EMBL/GenBank/DDBJ databases">
        <title>Sequencing the genomes of 1000 actinobacteria strains.</title>
        <authorList>
            <person name="Klenk H.-P."/>
        </authorList>
    </citation>
    <scope>NUCLEOTIDE SEQUENCE [LARGE SCALE GENOMIC DNA]</scope>
    <source>
        <strain evidence="6 7">DSM 24662</strain>
    </source>
</reference>
<protein>
    <submittedName>
        <fullName evidence="6">Alkanesulfonate monooxygenase SsuD/methylene tetrahydromethanopterin reductase-like flavin-dependent oxidoreductase (Luciferase family)</fullName>
    </submittedName>
</protein>
<dbReference type="InterPro" id="IPR050766">
    <property type="entry name" value="Bact_Lucif_Oxidored"/>
</dbReference>
<comment type="caution">
    <text evidence="6">The sequence shown here is derived from an EMBL/GenBank/DDBJ whole genome shotgun (WGS) entry which is preliminary data.</text>
</comment>
<evidence type="ECO:0000259" key="5">
    <source>
        <dbReference type="Pfam" id="PF00296"/>
    </source>
</evidence>
<dbReference type="RefSeq" id="WP_179487720.1">
    <property type="nucleotide sequence ID" value="NZ_JACCBV010000001.1"/>
</dbReference>
<accession>A0A7Y9KKI0</accession>
<dbReference type="Pfam" id="PF00296">
    <property type="entry name" value="Bac_luciferase"/>
    <property type="match status" value="1"/>
</dbReference>
<gene>
    <name evidence="6" type="ORF">BJ991_000832</name>
</gene>
<keyword evidence="3" id="KW-0560">Oxidoreductase</keyword>
<organism evidence="6 7">
    <name type="scientific">Microbacterium immunditiarum</name>
    <dbReference type="NCBI Taxonomy" id="337480"/>
    <lineage>
        <taxon>Bacteria</taxon>
        <taxon>Bacillati</taxon>
        <taxon>Actinomycetota</taxon>
        <taxon>Actinomycetes</taxon>
        <taxon>Micrococcales</taxon>
        <taxon>Microbacteriaceae</taxon>
        <taxon>Microbacterium</taxon>
    </lineage>
</organism>
<keyword evidence="7" id="KW-1185">Reference proteome</keyword>
<feature type="domain" description="Luciferase-like" evidence="5">
    <location>
        <begin position="1"/>
        <end position="315"/>
    </location>
</feature>
<dbReference type="Gene3D" id="3.20.20.30">
    <property type="entry name" value="Luciferase-like domain"/>
    <property type="match status" value="1"/>
</dbReference>
<comment type="similarity">
    <text evidence="1">Belongs to the bacterial luciferase oxidoreductase family.</text>
</comment>
<sequence>MKFGLFQTPFSPPERSPREVFDWSVSQAVAAEAAGLSEFWVGQHFTLAWEAIPNPELVLAAAARETETIVLAPGAHIPPYVHPAGLASQAAWMSNILKGRYILGVATGVNPVDGQLHGFADMKRNLAMTVESLDIMEKVWSGEPFEYTGEYWSSSFPAQTDALPPLRSMRPHGGTMTVAMGGASPNSTSIQVAGARGLIPLSFGAAPELVKNHWDTYAAAAAAAGRTDGYDRTLHHVTLDVFVADTDAEAERIAVEGPIAKAWRGHLIPNEQRRAARAGTPPVWSLDDDMRDIVRKHLIVGSPETVIEKLNAFVEGSNGWGTTLVFGHDFSDDPAPWNYSLELLAKEVGPKVGVDVK</sequence>
<name>A0A7Y9KKI0_9MICO</name>
<dbReference type="EMBL" id="JACCBV010000001">
    <property type="protein sequence ID" value="NYE18804.1"/>
    <property type="molecule type" value="Genomic_DNA"/>
</dbReference>
<keyword evidence="4 6" id="KW-0503">Monooxygenase</keyword>
<evidence type="ECO:0000313" key="6">
    <source>
        <dbReference type="EMBL" id="NYE18804.1"/>
    </source>
</evidence>
<dbReference type="GO" id="GO:0004497">
    <property type="term" value="F:monooxygenase activity"/>
    <property type="evidence" value="ECO:0007669"/>
    <property type="project" value="UniProtKB-KW"/>
</dbReference>
<dbReference type="GO" id="GO:0005829">
    <property type="term" value="C:cytosol"/>
    <property type="evidence" value="ECO:0007669"/>
    <property type="project" value="TreeGrafter"/>
</dbReference>
<dbReference type="PANTHER" id="PTHR30137">
    <property type="entry name" value="LUCIFERASE-LIKE MONOOXYGENASE"/>
    <property type="match status" value="1"/>
</dbReference>
<evidence type="ECO:0000256" key="1">
    <source>
        <dbReference type="ARBA" id="ARBA00010426"/>
    </source>
</evidence>
<proteinExistence type="inferred from homology"/>
<evidence type="ECO:0000256" key="4">
    <source>
        <dbReference type="ARBA" id="ARBA00023033"/>
    </source>
</evidence>
<evidence type="ECO:0000256" key="2">
    <source>
        <dbReference type="ARBA" id="ARBA00022630"/>
    </source>
</evidence>
<keyword evidence="2" id="KW-0285">Flavoprotein</keyword>
<dbReference type="SUPFAM" id="SSF51679">
    <property type="entry name" value="Bacterial luciferase-like"/>
    <property type="match status" value="1"/>
</dbReference>
<dbReference type="InterPro" id="IPR036661">
    <property type="entry name" value="Luciferase-like_sf"/>
</dbReference>